<evidence type="ECO:0000259" key="7">
    <source>
        <dbReference type="PROSITE" id="PS51736"/>
    </source>
</evidence>
<keyword evidence="3" id="KW-0230">DNA invertase</keyword>
<evidence type="ECO:0000256" key="6">
    <source>
        <dbReference type="PIRSR" id="PIRSR606118-50"/>
    </source>
</evidence>
<dbReference type="PROSITE" id="PS51736">
    <property type="entry name" value="RECOMBINASES_3"/>
    <property type="match status" value="1"/>
</dbReference>
<gene>
    <name evidence="8" type="ORF">HNP47_003214</name>
</gene>
<dbReference type="Proteomes" id="UP000556201">
    <property type="component" value="Unassembled WGS sequence"/>
</dbReference>
<comment type="similarity">
    <text evidence="1">Belongs to the site-specific recombinase resolvase family.</text>
</comment>
<dbReference type="PANTHER" id="PTHR30461">
    <property type="entry name" value="DNA-INVERTASE FROM LAMBDOID PROPHAGE"/>
    <property type="match status" value="1"/>
</dbReference>
<proteinExistence type="inferred from homology"/>
<evidence type="ECO:0000256" key="5">
    <source>
        <dbReference type="ARBA" id="ARBA00023172"/>
    </source>
</evidence>
<dbReference type="InterPro" id="IPR036162">
    <property type="entry name" value="Resolvase-like_N_sf"/>
</dbReference>
<evidence type="ECO:0000256" key="2">
    <source>
        <dbReference type="ARBA" id="ARBA00022908"/>
    </source>
</evidence>
<organism evidence="8 9">
    <name type="scientific">Brevundimonas vesicularis</name>
    <name type="common">Pseudomonas vesicularis</name>
    <dbReference type="NCBI Taxonomy" id="41276"/>
    <lineage>
        <taxon>Bacteria</taxon>
        <taxon>Pseudomonadati</taxon>
        <taxon>Pseudomonadota</taxon>
        <taxon>Alphaproteobacteria</taxon>
        <taxon>Caulobacterales</taxon>
        <taxon>Caulobacteraceae</taxon>
        <taxon>Brevundimonas</taxon>
    </lineage>
</organism>
<feature type="active site" description="O-(5'-phospho-DNA)-serine intermediate" evidence="6">
    <location>
        <position position="9"/>
    </location>
</feature>
<dbReference type="InterPro" id="IPR009057">
    <property type="entry name" value="Homeodomain-like_sf"/>
</dbReference>
<reference evidence="8 9" key="1">
    <citation type="submission" date="2020-08" db="EMBL/GenBank/DDBJ databases">
        <title>Functional genomics of gut bacteria from endangered species of beetles.</title>
        <authorList>
            <person name="Carlos-Shanley C."/>
        </authorList>
    </citation>
    <scope>NUCLEOTIDE SEQUENCE [LARGE SCALE GENOMIC DNA]</scope>
    <source>
        <strain evidence="8 9">S00192</strain>
    </source>
</reference>
<dbReference type="PANTHER" id="PTHR30461:SF2">
    <property type="entry name" value="SERINE RECOMBINASE PINE-RELATED"/>
    <property type="match status" value="1"/>
</dbReference>
<name>A0A7W9L789_BREVE</name>
<evidence type="ECO:0000256" key="4">
    <source>
        <dbReference type="ARBA" id="ARBA00023125"/>
    </source>
</evidence>
<evidence type="ECO:0000256" key="1">
    <source>
        <dbReference type="ARBA" id="ARBA00009913"/>
    </source>
</evidence>
<dbReference type="Pfam" id="PF02796">
    <property type="entry name" value="HTH_7"/>
    <property type="match status" value="1"/>
</dbReference>
<dbReference type="FunFam" id="3.40.50.1390:FF:000001">
    <property type="entry name" value="DNA recombinase"/>
    <property type="match status" value="1"/>
</dbReference>
<protein>
    <submittedName>
        <fullName evidence="8">DNA invertase Pin-like site-specific DNA recombinase</fullName>
    </submittedName>
</protein>
<dbReference type="RefSeq" id="WP_184280330.1">
    <property type="nucleotide sequence ID" value="NZ_JACHLJ010000008.1"/>
</dbReference>
<dbReference type="EMBL" id="JACHLJ010000008">
    <property type="protein sequence ID" value="MBB5773189.1"/>
    <property type="molecule type" value="Genomic_DNA"/>
</dbReference>
<dbReference type="PROSITE" id="PS00398">
    <property type="entry name" value="RECOMBINASES_2"/>
    <property type="match status" value="1"/>
</dbReference>
<keyword evidence="2" id="KW-0229">DNA integration</keyword>
<dbReference type="InterPro" id="IPR006118">
    <property type="entry name" value="Recombinase_CS"/>
</dbReference>
<dbReference type="GO" id="GO:0003677">
    <property type="term" value="F:DNA binding"/>
    <property type="evidence" value="ECO:0007669"/>
    <property type="project" value="UniProtKB-KW"/>
</dbReference>
<dbReference type="SMART" id="SM00857">
    <property type="entry name" value="Resolvase"/>
    <property type="match status" value="1"/>
</dbReference>
<dbReference type="Pfam" id="PF00239">
    <property type="entry name" value="Resolvase"/>
    <property type="match status" value="1"/>
</dbReference>
<dbReference type="InterPro" id="IPR006119">
    <property type="entry name" value="Resolv_N"/>
</dbReference>
<evidence type="ECO:0000313" key="9">
    <source>
        <dbReference type="Proteomes" id="UP000556201"/>
    </source>
</evidence>
<sequence>MLIGYSRCSARGQNHESQIDALERAGCERIFIETASGTRSDRPQLTELLDFARPGDTVVVLRLDRLARDVRQILDLVDQFTRRDIGLKSLSEAIDSTTPSGRLAVHTLAALGQYEVEQKRLACEAGRRAAIARGRMGGRPKAMDETKLKIAKALMADDQLSMSEIARQVGVAPSTLYRTLPGGRGMLLESSQV</sequence>
<accession>A0A7W9L789</accession>
<dbReference type="InterPro" id="IPR050639">
    <property type="entry name" value="SSR_resolvase"/>
</dbReference>
<feature type="domain" description="Resolvase/invertase-type recombinase catalytic" evidence="7">
    <location>
        <begin position="1"/>
        <end position="134"/>
    </location>
</feature>
<dbReference type="Gene3D" id="3.40.50.1390">
    <property type="entry name" value="Resolvase, N-terminal catalytic domain"/>
    <property type="match status" value="1"/>
</dbReference>
<dbReference type="InterPro" id="IPR006120">
    <property type="entry name" value="Resolvase_HTH_dom"/>
</dbReference>
<dbReference type="SUPFAM" id="SSF46689">
    <property type="entry name" value="Homeodomain-like"/>
    <property type="match status" value="1"/>
</dbReference>
<dbReference type="Gene3D" id="1.10.10.60">
    <property type="entry name" value="Homeodomain-like"/>
    <property type="match status" value="1"/>
</dbReference>
<evidence type="ECO:0000313" key="8">
    <source>
        <dbReference type="EMBL" id="MBB5773189.1"/>
    </source>
</evidence>
<keyword evidence="5" id="KW-0233">DNA recombination</keyword>
<dbReference type="GO" id="GO:0000150">
    <property type="term" value="F:DNA strand exchange activity"/>
    <property type="evidence" value="ECO:0007669"/>
    <property type="project" value="UniProtKB-KW"/>
</dbReference>
<keyword evidence="4" id="KW-0238">DNA-binding</keyword>
<evidence type="ECO:0000256" key="3">
    <source>
        <dbReference type="ARBA" id="ARBA00023100"/>
    </source>
</evidence>
<dbReference type="CDD" id="cd03768">
    <property type="entry name" value="SR_ResInv"/>
    <property type="match status" value="1"/>
</dbReference>
<comment type="caution">
    <text evidence="8">The sequence shown here is derived from an EMBL/GenBank/DDBJ whole genome shotgun (WGS) entry which is preliminary data.</text>
</comment>
<dbReference type="SUPFAM" id="SSF53041">
    <property type="entry name" value="Resolvase-like"/>
    <property type="match status" value="1"/>
</dbReference>
<dbReference type="AlphaFoldDB" id="A0A7W9L789"/>
<dbReference type="GO" id="GO:0015074">
    <property type="term" value="P:DNA integration"/>
    <property type="evidence" value="ECO:0007669"/>
    <property type="project" value="UniProtKB-KW"/>
</dbReference>